<evidence type="ECO:0000313" key="3">
    <source>
        <dbReference type="Proteomes" id="UP000215005"/>
    </source>
</evidence>
<name>A0A223S2I1_9ACTN</name>
<dbReference type="PROSITE" id="PS51257">
    <property type="entry name" value="PROKAR_LIPOPROTEIN"/>
    <property type="match status" value="1"/>
</dbReference>
<reference evidence="2 3" key="1">
    <citation type="submission" date="2017-08" db="EMBL/GenBank/DDBJ databases">
        <title>The complete genome sequence of Nocardiopsis gilva YIM 90087.</title>
        <authorList>
            <person name="Yin M."/>
            <person name="Tang S."/>
        </authorList>
    </citation>
    <scope>NUCLEOTIDE SEQUENCE [LARGE SCALE GENOMIC DNA]</scope>
    <source>
        <strain evidence="2 3">YIM 90087</strain>
    </source>
</reference>
<gene>
    <name evidence="2" type="ORF">CDO52_05645</name>
</gene>
<dbReference type="OrthoDB" id="1099523at2"/>
<protein>
    <recommendedName>
        <fullName evidence="4">Secreted protein</fullName>
    </recommendedName>
</protein>
<organism evidence="2 3">
    <name type="scientific">Nocardiopsis gilva YIM 90087</name>
    <dbReference type="NCBI Taxonomy" id="1235441"/>
    <lineage>
        <taxon>Bacteria</taxon>
        <taxon>Bacillati</taxon>
        <taxon>Actinomycetota</taxon>
        <taxon>Actinomycetes</taxon>
        <taxon>Streptosporangiales</taxon>
        <taxon>Nocardiopsidaceae</taxon>
        <taxon>Nocardiopsis</taxon>
    </lineage>
</organism>
<dbReference type="KEGG" id="ngv:CDO52_05645"/>
<evidence type="ECO:0008006" key="4">
    <source>
        <dbReference type="Google" id="ProtNLM"/>
    </source>
</evidence>
<feature type="signal peptide" evidence="1">
    <location>
        <begin position="1"/>
        <end position="30"/>
    </location>
</feature>
<dbReference type="Proteomes" id="UP000215005">
    <property type="component" value="Chromosome"/>
</dbReference>
<sequence length="160" mass="17562">MNMVKKAVSVVAVLVSALALQAVVSAPAHAGGYGCSGNLVRSYPVPMKDMLDGSTYYISDVKVYYDAGSGWNCAVLAKRPSAFRYGKETPMFIQMFNSRWAEDRWKNNYDEDQGRFKYYAGPVRVYGKNLCLYIDASIGDHTGPGNDYNGKLRKSGVACG</sequence>
<evidence type="ECO:0000313" key="2">
    <source>
        <dbReference type="EMBL" id="ASU82340.1"/>
    </source>
</evidence>
<evidence type="ECO:0000256" key="1">
    <source>
        <dbReference type="SAM" id="SignalP"/>
    </source>
</evidence>
<dbReference type="AlphaFoldDB" id="A0A223S2I1"/>
<keyword evidence="3" id="KW-1185">Reference proteome</keyword>
<accession>A0A223S2I1</accession>
<dbReference type="RefSeq" id="WP_017620175.1">
    <property type="nucleotide sequence ID" value="NZ_ANBG01000303.1"/>
</dbReference>
<feature type="chain" id="PRO_5039507618" description="Secreted protein" evidence="1">
    <location>
        <begin position="31"/>
        <end position="160"/>
    </location>
</feature>
<keyword evidence="1" id="KW-0732">Signal</keyword>
<dbReference type="EMBL" id="CP022753">
    <property type="protein sequence ID" value="ASU82340.1"/>
    <property type="molecule type" value="Genomic_DNA"/>
</dbReference>
<proteinExistence type="predicted"/>